<dbReference type="SUPFAM" id="SSF52113">
    <property type="entry name" value="BRCT domain"/>
    <property type="match status" value="1"/>
</dbReference>
<dbReference type="PROSITE" id="PS50172">
    <property type="entry name" value="BRCT"/>
    <property type="match status" value="1"/>
</dbReference>
<organism evidence="2 3">
    <name type="scientific">Periophthalmus magnuspinnatus</name>
    <dbReference type="NCBI Taxonomy" id="409849"/>
    <lineage>
        <taxon>Eukaryota</taxon>
        <taxon>Metazoa</taxon>
        <taxon>Chordata</taxon>
        <taxon>Craniata</taxon>
        <taxon>Vertebrata</taxon>
        <taxon>Euteleostomi</taxon>
        <taxon>Actinopterygii</taxon>
        <taxon>Neopterygii</taxon>
        <taxon>Teleostei</taxon>
        <taxon>Neoteleostei</taxon>
        <taxon>Acanthomorphata</taxon>
        <taxon>Gobiaria</taxon>
        <taxon>Gobiiformes</taxon>
        <taxon>Gobioidei</taxon>
        <taxon>Gobiidae</taxon>
        <taxon>Oxudercinae</taxon>
        <taxon>Periophthalmus</taxon>
    </lineage>
</organism>
<dbReference type="InterPro" id="IPR001357">
    <property type="entry name" value="BRCT_dom"/>
</dbReference>
<proteinExistence type="predicted"/>
<evidence type="ECO:0000259" key="1">
    <source>
        <dbReference type="PROSITE" id="PS50172"/>
    </source>
</evidence>
<feature type="domain" description="BRCT" evidence="1">
    <location>
        <begin position="8"/>
        <end position="91"/>
    </location>
</feature>
<dbReference type="InterPro" id="IPR036420">
    <property type="entry name" value="BRCT_dom_sf"/>
</dbReference>
<protein>
    <recommendedName>
        <fullName evidence="1">BRCT domain-containing protein</fullName>
    </recommendedName>
</protein>
<dbReference type="Ensembl" id="ENSPMGT00000016546.1">
    <property type="protein sequence ID" value="ENSPMGP00000015520.1"/>
    <property type="gene ID" value="ENSPMGG00000012715.1"/>
</dbReference>
<evidence type="ECO:0000313" key="2">
    <source>
        <dbReference type="Ensembl" id="ENSPMGP00000015520.1"/>
    </source>
</evidence>
<dbReference type="CDD" id="cd17714">
    <property type="entry name" value="BRCT_PAXIP1_rpt1"/>
    <property type="match status" value="1"/>
</dbReference>
<sequence length="144" mass="16070">MSDEENKVSEELFKDVKFYVVGDIDQKVRLWQRAKKEVSYNALATHIIAEDGDNPEVSESREVFDLPVVKPSWVILSVRCGDLLPVTGFSPESGQIFFGVNTCLPRVVATLRTDVINSFLIGSVQERFLEAQKRCPAGVLLLGL</sequence>
<dbReference type="Proteomes" id="UP000261520">
    <property type="component" value="Unplaced"/>
</dbReference>
<reference evidence="2" key="1">
    <citation type="submission" date="2025-08" db="UniProtKB">
        <authorList>
            <consortium name="Ensembl"/>
        </authorList>
    </citation>
    <scope>IDENTIFICATION</scope>
</reference>
<name>A0A3B4AFR2_9GOBI</name>
<dbReference type="STRING" id="409849.ENSPMGP00000015520"/>
<reference evidence="2" key="2">
    <citation type="submission" date="2025-09" db="UniProtKB">
        <authorList>
            <consortium name="Ensembl"/>
        </authorList>
    </citation>
    <scope>IDENTIFICATION</scope>
</reference>
<keyword evidence="3" id="KW-1185">Reference proteome</keyword>
<dbReference type="AlphaFoldDB" id="A0A3B4AFR2"/>
<evidence type="ECO:0000313" key="3">
    <source>
        <dbReference type="Proteomes" id="UP000261520"/>
    </source>
</evidence>
<dbReference type="Gene3D" id="3.40.50.10190">
    <property type="entry name" value="BRCT domain"/>
    <property type="match status" value="1"/>
</dbReference>
<accession>A0A3B4AFR2</accession>